<accession>A0A6C0LF02</accession>
<protein>
    <submittedName>
        <fullName evidence="3">Uncharacterized protein</fullName>
    </submittedName>
</protein>
<organism evidence="3">
    <name type="scientific">viral metagenome</name>
    <dbReference type="NCBI Taxonomy" id="1070528"/>
    <lineage>
        <taxon>unclassified sequences</taxon>
        <taxon>metagenomes</taxon>
        <taxon>organismal metagenomes</taxon>
    </lineage>
</organism>
<keyword evidence="2" id="KW-1133">Transmembrane helix</keyword>
<proteinExistence type="predicted"/>
<feature type="region of interest" description="Disordered" evidence="1">
    <location>
        <begin position="362"/>
        <end position="388"/>
    </location>
</feature>
<feature type="transmembrane region" description="Helical" evidence="2">
    <location>
        <begin position="226"/>
        <end position="259"/>
    </location>
</feature>
<evidence type="ECO:0000313" key="3">
    <source>
        <dbReference type="EMBL" id="QHU28144.1"/>
    </source>
</evidence>
<sequence length="388" mass="44364">MASIDEKKKEIENQNNTSNTKVAVIGKIAMQFINLGIIIIFGTGALYTCRAAQTNLFPTCVEFAPYTSVIPTFSTEAVETNINIGKNGNDTTSTKMTFSIEDNIKMMTNSTFFRWFRNLTEGPKSNQIKLYIGLMMQNILALNFSIINFVYQTINSLLPEILIVLLTPFILIFIYFGLWFVDFFYVFYLVLANLYVFCLPRKLSDDENMTIWDYSKSKDIWEFQNWWKIIAAFFFYLIPLLVGWFLTPIAVIYSFFFPFTLKSTVKTDNGEKPYGISSLFFDVLKFNRRIIMFILSFYLIMDMVASFGAAAAVATLVIFILLFFFSEIYSKYQVKESDGVTPGLVSFDPPTKTCGKLQEVEILNPSPSPSPTTNQNQQQGGASWKKRS</sequence>
<feature type="transmembrane region" description="Helical" evidence="2">
    <location>
        <begin position="157"/>
        <end position="176"/>
    </location>
</feature>
<name>A0A6C0LF02_9ZZZZ</name>
<feature type="transmembrane region" description="Helical" evidence="2">
    <location>
        <begin position="183"/>
        <end position="203"/>
    </location>
</feature>
<reference evidence="3" key="1">
    <citation type="journal article" date="2020" name="Nature">
        <title>Giant virus diversity and host interactions through global metagenomics.</title>
        <authorList>
            <person name="Schulz F."/>
            <person name="Roux S."/>
            <person name="Paez-Espino D."/>
            <person name="Jungbluth S."/>
            <person name="Walsh D.A."/>
            <person name="Denef V.J."/>
            <person name="McMahon K.D."/>
            <person name="Konstantinidis K.T."/>
            <person name="Eloe-Fadrosh E.A."/>
            <person name="Kyrpides N.C."/>
            <person name="Woyke T."/>
        </authorList>
    </citation>
    <scope>NUCLEOTIDE SEQUENCE</scope>
    <source>
        <strain evidence="3">GVMAG-M-3300027770-73</strain>
    </source>
</reference>
<dbReference type="AlphaFoldDB" id="A0A6C0LF02"/>
<evidence type="ECO:0000256" key="1">
    <source>
        <dbReference type="SAM" id="MobiDB-lite"/>
    </source>
</evidence>
<keyword evidence="2" id="KW-0812">Transmembrane</keyword>
<evidence type="ECO:0000256" key="2">
    <source>
        <dbReference type="SAM" id="Phobius"/>
    </source>
</evidence>
<feature type="transmembrane region" description="Helical" evidence="2">
    <location>
        <begin position="130"/>
        <end position="151"/>
    </location>
</feature>
<dbReference type="EMBL" id="MN740471">
    <property type="protein sequence ID" value="QHU28144.1"/>
    <property type="molecule type" value="Genomic_DNA"/>
</dbReference>
<feature type="transmembrane region" description="Helical" evidence="2">
    <location>
        <begin position="307"/>
        <end position="325"/>
    </location>
</feature>
<keyword evidence="2" id="KW-0472">Membrane</keyword>
<feature type="transmembrane region" description="Helical" evidence="2">
    <location>
        <begin position="28"/>
        <end position="47"/>
    </location>
</feature>